<keyword evidence="4" id="KW-1185">Reference proteome</keyword>
<dbReference type="Gene3D" id="2.50.20.10">
    <property type="entry name" value="Lipoprotein localisation LolA/LolB/LppX"/>
    <property type="match status" value="1"/>
</dbReference>
<organism evidence="3 4">
    <name type="scientific">Anaeromyxobacter oryzae</name>
    <dbReference type="NCBI Taxonomy" id="2918170"/>
    <lineage>
        <taxon>Bacteria</taxon>
        <taxon>Pseudomonadati</taxon>
        <taxon>Myxococcota</taxon>
        <taxon>Myxococcia</taxon>
        <taxon>Myxococcales</taxon>
        <taxon>Cystobacterineae</taxon>
        <taxon>Anaeromyxobacteraceae</taxon>
        <taxon>Anaeromyxobacter</taxon>
    </lineage>
</organism>
<dbReference type="EMBL" id="AP025591">
    <property type="protein sequence ID" value="BDG03611.1"/>
    <property type="molecule type" value="Genomic_DNA"/>
</dbReference>
<dbReference type="SUPFAM" id="SSF89392">
    <property type="entry name" value="Prokaryotic lipoproteins and lipoprotein localization factors"/>
    <property type="match status" value="1"/>
</dbReference>
<evidence type="ECO:0000313" key="3">
    <source>
        <dbReference type="EMBL" id="BDG03611.1"/>
    </source>
</evidence>
<evidence type="ECO:0008006" key="5">
    <source>
        <dbReference type="Google" id="ProtNLM"/>
    </source>
</evidence>
<feature type="signal peptide" evidence="2">
    <location>
        <begin position="1"/>
        <end position="22"/>
    </location>
</feature>
<sequence length="213" mass="23042">MKGLALLLLLAASPFDAPVATAAVSDPQALARKVQATYERTKDLQARFKQTYTYAGFGRRQVSQGTLQVKKPGMMRWDYTSPTQKTIAVKGTRLVQLEPEENQVYVDDHFDSSAMSAAVTFLLGKGDLAKEFDLSVDGSGALVLRPKVADPRVDSIALTVGEGGDVLATRVVDGAGNVNEIRFEDVKRNQGLADSAFDVKIPKDARRVTAPTK</sequence>
<dbReference type="InterPro" id="IPR004564">
    <property type="entry name" value="OM_lipoprot_carrier_LolA-like"/>
</dbReference>
<evidence type="ECO:0000256" key="1">
    <source>
        <dbReference type="ARBA" id="ARBA00022729"/>
    </source>
</evidence>
<keyword evidence="1 2" id="KW-0732">Signal</keyword>
<dbReference type="RefSeq" id="WP_248361760.1">
    <property type="nucleotide sequence ID" value="NZ_AP025591.1"/>
</dbReference>
<gene>
    <name evidence="3" type="ORF">AMOR_26070</name>
</gene>
<dbReference type="PANTHER" id="PTHR35869">
    <property type="entry name" value="OUTER-MEMBRANE LIPOPROTEIN CARRIER PROTEIN"/>
    <property type="match status" value="1"/>
</dbReference>
<dbReference type="PANTHER" id="PTHR35869:SF1">
    <property type="entry name" value="OUTER-MEMBRANE LIPOPROTEIN CARRIER PROTEIN"/>
    <property type="match status" value="1"/>
</dbReference>
<dbReference type="Proteomes" id="UP001162891">
    <property type="component" value="Chromosome"/>
</dbReference>
<evidence type="ECO:0000256" key="2">
    <source>
        <dbReference type="SAM" id="SignalP"/>
    </source>
</evidence>
<dbReference type="InterPro" id="IPR029046">
    <property type="entry name" value="LolA/LolB/LppX"/>
</dbReference>
<accession>A0ABM7WVT8</accession>
<dbReference type="Pfam" id="PF03548">
    <property type="entry name" value="LolA"/>
    <property type="match status" value="1"/>
</dbReference>
<evidence type="ECO:0000313" key="4">
    <source>
        <dbReference type="Proteomes" id="UP001162891"/>
    </source>
</evidence>
<name>A0ABM7WVT8_9BACT</name>
<feature type="chain" id="PRO_5047316732" description="Outer membrane lipoprotein carrier protein LolA" evidence="2">
    <location>
        <begin position="23"/>
        <end position="213"/>
    </location>
</feature>
<dbReference type="CDD" id="cd16325">
    <property type="entry name" value="LolA"/>
    <property type="match status" value="1"/>
</dbReference>
<proteinExistence type="predicted"/>
<reference evidence="4" key="1">
    <citation type="journal article" date="2022" name="Int. J. Syst. Evol. Microbiol.">
        <title>Anaeromyxobacter oryzae sp. nov., Anaeromyxobacter diazotrophicus sp. nov. and Anaeromyxobacter paludicola sp. nov., isolated from paddy soils.</title>
        <authorList>
            <person name="Itoh H."/>
            <person name="Xu Z."/>
            <person name="Mise K."/>
            <person name="Masuda Y."/>
            <person name="Ushijima N."/>
            <person name="Hayakawa C."/>
            <person name="Shiratori Y."/>
            <person name="Senoo K."/>
        </authorList>
    </citation>
    <scope>NUCLEOTIDE SEQUENCE [LARGE SCALE GENOMIC DNA]</scope>
    <source>
        <strain evidence="4">Red232</strain>
    </source>
</reference>
<protein>
    <recommendedName>
        <fullName evidence="5">Outer membrane lipoprotein carrier protein LolA</fullName>
    </recommendedName>
</protein>